<evidence type="ECO:0000256" key="2">
    <source>
        <dbReference type="ARBA" id="ARBA00022692"/>
    </source>
</evidence>
<dbReference type="GO" id="GO:0006643">
    <property type="term" value="P:membrane lipid metabolic process"/>
    <property type="evidence" value="ECO:0007669"/>
    <property type="project" value="TreeGrafter"/>
</dbReference>
<keyword evidence="10" id="KW-1185">Reference proteome</keyword>
<feature type="transmembrane region" description="Helical" evidence="7">
    <location>
        <begin position="307"/>
        <end position="325"/>
    </location>
</feature>
<feature type="transmembrane region" description="Helical" evidence="7">
    <location>
        <begin position="392"/>
        <end position="408"/>
    </location>
</feature>
<dbReference type="GO" id="GO:0008610">
    <property type="term" value="P:lipid biosynthetic process"/>
    <property type="evidence" value="ECO:0007669"/>
    <property type="project" value="InterPro"/>
</dbReference>
<feature type="transmembrane region" description="Helical" evidence="7">
    <location>
        <begin position="331"/>
        <end position="349"/>
    </location>
</feature>
<feature type="transmembrane region" description="Helical" evidence="7">
    <location>
        <begin position="153"/>
        <end position="173"/>
    </location>
</feature>
<dbReference type="KEGG" id="lby:Lbys_3336"/>
<gene>
    <name evidence="9" type="ordered locus">Lbys_3336</name>
</gene>
<dbReference type="InterPro" id="IPR006694">
    <property type="entry name" value="Fatty_acid_hydroxylase"/>
</dbReference>
<dbReference type="HOGENOM" id="CLU_033631_2_0_10"/>
<dbReference type="OrthoDB" id="9770329at2"/>
<reference key="1">
    <citation type="submission" date="2010-11" db="EMBL/GenBank/DDBJ databases">
        <title>The complete genome of Leadbetterella byssophila DSM 17132.</title>
        <authorList>
            <consortium name="US DOE Joint Genome Institute (JGI-PGF)"/>
            <person name="Lucas S."/>
            <person name="Copeland A."/>
            <person name="Lapidus A."/>
            <person name="Glavina del Rio T."/>
            <person name="Dalin E."/>
            <person name="Tice H."/>
            <person name="Bruce D."/>
            <person name="Goodwin L."/>
            <person name="Pitluck S."/>
            <person name="Kyrpides N."/>
            <person name="Mavromatis K."/>
            <person name="Ivanova N."/>
            <person name="Teshima H."/>
            <person name="Brettin T."/>
            <person name="Detter J.C."/>
            <person name="Han C."/>
            <person name="Tapia R."/>
            <person name="Land M."/>
            <person name="Hauser L."/>
            <person name="Markowitz V."/>
            <person name="Cheng J.-F."/>
            <person name="Hugenholtz P."/>
            <person name="Woyke T."/>
            <person name="Wu D."/>
            <person name="Tindall B."/>
            <person name="Pomrenke H.G."/>
            <person name="Brambilla E."/>
            <person name="Klenk H.-P."/>
            <person name="Eisen J.A."/>
        </authorList>
    </citation>
    <scope>NUCLEOTIDE SEQUENCE [LARGE SCALE GENOMIC DNA]</scope>
    <source>
        <strain>DSM 17132</strain>
    </source>
</reference>
<dbReference type="EMBL" id="CP002305">
    <property type="protein sequence ID" value="ADQ18987.1"/>
    <property type="molecule type" value="Genomic_DNA"/>
</dbReference>
<dbReference type="eggNOG" id="COG3000">
    <property type="taxonomic scope" value="Bacteria"/>
</dbReference>
<dbReference type="GO" id="GO:0016020">
    <property type="term" value="C:membrane"/>
    <property type="evidence" value="ECO:0007669"/>
    <property type="project" value="GOC"/>
</dbReference>
<feature type="transmembrane region" description="Helical" evidence="7">
    <location>
        <begin position="130"/>
        <end position="147"/>
    </location>
</feature>
<keyword evidence="5" id="KW-0443">Lipid metabolism</keyword>
<comment type="subcellular location">
    <subcellularLocation>
        <location evidence="1">Endomembrane system</location>
        <topology evidence="1">Multi-pass membrane protein</topology>
    </subcellularLocation>
</comment>
<dbReference type="InterPro" id="IPR051689">
    <property type="entry name" value="Sterol_desaturase/TMEM195"/>
</dbReference>
<dbReference type="Proteomes" id="UP000007435">
    <property type="component" value="Chromosome"/>
</dbReference>
<dbReference type="RefSeq" id="WP_013410012.1">
    <property type="nucleotide sequence ID" value="NC_014655.1"/>
</dbReference>
<dbReference type="GO" id="GO:0050479">
    <property type="term" value="F:glyceryl-ether monooxygenase activity"/>
    <property type="evidence" value="ECO:0007669"/>
    <property type="project" value="TreeGrafter"/>
</dbReference>
<keyword evidence="2 7" id="KW-0812">Transmembrane</keyword>
<dbReference type="PANTHER" id="PTHR21624">
    <property type="entry name" value="STEROL DESATURASE-RELATED PROTEIN"/>
    <property type="match status" value="1"/>
</dbReference>
<dbReference type="PANTHER" id="PTHR21624:SF1">
    <property type="entry name" value="ALKYLGLYCEROL MONOOXYGENASE"/>
    <property type="match status" value="1"/>
</dbReference>
<feature type="transmembrane region" description="Helical" evidence="7">
    <location>
        <begin position="49"/>
        <end position="68"/>
    </location>
</feature>
<dbReference type="GO" id="GO:0005506">
    <property type="term" value="F:iron ion binding"/>
    <property type="evidence" value="ECO:0007669"/>
    <property type="project" value="InterPro"/>
</dbReference>
<reference evidence="9 10" key="2">
    <citation type="journal article" date="2011" name="Stand. Genomic Sci.">
        <title>Complete genome sequence of Leadbetterella byssophila type strain (4M15).</title>
        <authorList>
            <person name="Abt B."/>
            <person name="Teshima H."/>
            <person name="Lucas S."/>
            <person name="Lapidus A."/>
            <person name="Del Rio T.G."/>
            <person name="Nolan M."/>
            <person name="Tice H."/>
            <person name="Cheng J.F."/>
            <person name="Pitluck S."/>
            <person name="Liolios K."/>
            <person name="Pagani I."/>
            <person name="Ivanova N."/>
            <person name="Mavromatis K."/>
            <person name="Pati A."/>
            <person name="Tapia R."/>
            <person name="Han C."/>
            <person name="Goodwin L."/>
            <person name="Chen A."/>
            <person name="Palaniappan K."/>
            <person name="Land M."/>
            <person name="Hauser L."/>
            <person name="Chang Y.J."/>
            <person name="Jeffries C.D."/>
            <person name="Rohde M."/>
            <person name="Goker M."/>
            <person name="Tindall B.J."/>
            <person name="Detter J.C."/>
            <person name="Woyke T."/>
            <person name="Bristow J."/>
            <person name="Eisen J.A."/>
            <person name="Markowitz V."/>
            <person name="Hugenholtz P."/>
            <person name="Klenk H.P."/>
            <person name="Kyrpides N.C."/>
        </authorList>
    </citation>
    <scope>NUCLEOTIDE SEQUENCE [LARGE SCALE GENOMIC DNA]</scope>
    <source>
        <strain evidence="10">DSM 17132 / JCM 16389 / KACC 11308 / NBRC 106382 / 4M15</strain>
    </source>
</reference>
<evidence type="ECO:0000313" key="9">
    <source>
        <dbReference type="EMBL" id="ADQ18987.1"/>
    </source>
</evidence>
<evidence type="ECO:0000256" key="1">
    <source>
        <dbReference type="ARBA" id="ARBA00004127"/>
    </source>
</evidence>
<protein>
    <submittedName>
        <fullName evidence="9">Fatty acid hydroxylase</fullName>
    </submittedName>
</protein>
<evidence type="ECO:0000256" key="5">
    <source>
        <dbReference type="ARBA" id="ARBA00023098"/>
    </source>
</evidence>
<keyword evidence="4" id="KW-0560">Oxidoreductase</keyword>
<dbReference type="GO" id="GO:0012505">
    <property type="term" value="C:endomembrane system"/>
    <property type="evidence" value="ECO:0007669"/>
    <property type="project" value="UniProtKB-SubCell"/>
</dbReference>
<evidence type="ECO:0000259" key="8">
    <source>
        <dbReference type="Pfam" id="PF04116"/>
    </source>
</evidence>
<evidence type="ECO:0000256" key="7">
    <source>
        <dbReference type="SAM" id="Phobius"/>
    </source>
</evidence>
<proteinExistence type="predicted"/>
<evidence type="ECO:0000256" key="6">
    <source>
        <dbReference type="ARBA" id="ARBA00023136"/>
    </source>
</evidence>
<evidence type="ECO:0000313" key="10">
    <source>
        <dbReference type="Proteomes" id="UP000007435"/>
    </source>
</evidence>
<sequence length="424" mass="49624">MESYAQILLIAAPVFLILVLSEKLYGYLRFRHAFRSMDTISSLSSGYTNVLKDVLGLSITILSYEWFYNKVALFEIKSTFWVYTAAFIALDFAGYWIHRLSHSINFFWNRHVIHHSSEEFDLACALRQSISVFVNIFSFFLIPAAILGVKPEVIAVVAPLHLFAQFWYHTIYINKMGFLEKIIVTPSHHRVHHAINPEYLDKNHGQIFIFWDKLFGTYQEELEEVPPVFGVTRPMRTWNPMKINFKHLALLIHDAWRAPDWKDKFTIWFKPTGWRPEGFEEKYPVVKIEDPYHFEKYDTPFGLPSRIFIWAQFLTTLGFLIWLFAHVGQLSLISMLSFGGFIFITIYAYTDMMDKNKSFLLFEGIKAVYGTCFLMGTEYWKPLFYENGETFFIAYLGFSILCSLYVYLKEITPQGSSDLDYASL</sequence>
<evidence type="ECO:0000256" key="4">
    <source>
        <dbReference type="ARBA" id="ARBA00023002"/>
    </source>
</evidence>
<feature type="transmembrane region" description="Helical" evidence="7">
    <location>
        <begin position="6"/>
        <end position="28"/>
    </location>
</feature>
<feature type="transmembrane region" description="Helical" evidence="7">
    <location>
        <begin position="80"/>
        <end position="97"/>
    </location>
</feature>
<dbReference type="AlphaFoldDB" id="E4RX72"/>
<feature type="domain" description="Fatty acid hydroxylase" evidence="8">
    <location>
        <begin position="85"/>
        <end position="217"/>
    </location>
</feature>
<dbReference type="Pfam" id="PF04116">
    <property type="entry name" value="FA_hydroxylase"/>
    <property type="match status" value="1"/>
</dbReference>
<feature type="transmembrane region" description="Helical" evidence="7">
    <location>
        <begin position="361"/>
        <end position="380"/>
    </location>
</feature>
<accession>E4RX72</accession>
<keyword evidence="6 7" id="KW-0472">Membrane</keyword>
<name>E4RX72_LEAB4</name>
<evidence type="ECO:0000256" key="3">
    <source>
        <dbReference type="ARBA" id="ARBA00022989"/>
    </source>
</evidence>
<organism evidence="9 10">
    <name type="scientific">Leadbetterella byssophila (strain DSM 17132 / JCM 16389 / KACC 11308 / NBRC 106382 / 4M15)</name>
    <dbReference type="NCBI Taxonomy" id="649349"/>
    <lineage>
        <taxon>Bacteria</taxon>
        <taxon>Pseudomonadati</taxon>
        <taxon>Bacteroidota</taxon>
        <taxon>Cytophagia</taxon>
        <taxon>Cytophagales</taxon>
        <taxon>Leadbetterellaceae</taxon>
        <taxon>Leadbetterella</taxon>
    </lineage>
</organism>
<keyword evidence="3 7" id="KW-1133">Transmembrane helix</keyword>
<dbReference type="STRING" id="649349.Lbys_3336"/>